<evidence type="ECO:0000313" key="1">
    <source>
        <dbReference type="EMBL" id="VDM15360.1"/>
    </source>
</evidence>
<sequence length="31" mass="3732">MIISMITLNLQVLILGIDYRIQPKYQHHYCI</sequence>
<dbReference type="Proteomes" id="UP000270924">
    <property type="component" value="Unassembled WGS sequence"/>
</dbReference>
<dbReference type="EMBL" id="UYWW01007660">
    <property type="protein sequence ID" value="VDM15360.1"/>
    <property type="molecule type" value="Genomic_DNA"/>
</dbReference>
<accession>A0A3P7DYT5</accession>
<protein>
    <submittedName>
        <fullName evidence="1">Uncharacterized protein</fullName>
    </submittedName>
</protein>
<dbReference type="InParanoid" id="A0A3P7DYT5"/>
<dbReference type="AlphaFoldDB" id="A0A3P7DYT5"/>
<evidence type="ECO:0000313" key="2">
    <source>
        <dbReference type="Proteomes" id="UP000270924"/>
    </source>
</evidence>
<reference evidence="1 2" key="1">
    <citation type="submission" date="2018-11" db="EMBL/GenBank/DDBJ databases">
        <authorList>
            <consortium name="Pathogen Informatics"/>
        </authorList>
    </citation>
    <scope>NUCLEOTIDE SEQUENCE [LARGE SCALE GENOMIC DNA]</scope>
</reference>
<keyword evidence="2" id="KW-1185">Reference proteome</keyword>
<organism evidence="1 2">
    <name type="scientific">Wuchereria bancrofti</name>
    <dbReference type="NCBI Taxonomy" id="6293"/>
    <lineage>
        <taxon>Eukaryota</taxon>
        <taxon>Metazoa</taxon>
        <taxon>Ecdysozoa</taxon>
        <taxon>Nematoda</taxon>
        <taxon>Chromadorea</taxon>
        <taxon>Rhabditida</taxon>
        <taxon>Spirurina</taxon>
        <taxon>Spiruromorpha</taxon>
        <taxon>Filarioidea</taxon>
        <taxon>Onchocercidae</taxon>
        <taxon>Wuchereria</taxon>
    </lineage>
</organism>
<proteinExistence type="predicted"/>
<gene>
    <name evidence="1" type="ORF">WBA_LOCUS8746</name>
</gene>
<name>A0A3P7DYT5_WUCBA</name>